<accession>A0AAU9F4M8</accession>
<evidence type="ECO:0000256" key="3">
    <source>
        <dbReference type="ARBA" id="ARBA00022485"/>
    </source>
</evidence>
<dbReference type="KEGG" id="dmp:FAK_32180"/>
<evidence type="ECO:0000256" key="7">
    <source>
        <dbReference type="ARBA" id="ARBA00023014"/>
    </source>
</evidence>
<evidence type="ECO:0000256" key="5">
    <source>
        <dbReference type="ARBA" id="ARBA00022737"/>
    </source>
</evidence>
<dbReference type="PROSITE" id="PS51318">
    <property type="entry name" value="TAT"/>
    <property type="match status" value="1"/>
</dbReference>
<dbReference type="InterPro" id="IPR017896">
    <property type="entry name" value="4Fe4S_Fe-S-bd"/>
</dbReference>
<dbReference type="PANTHER" id="PTHR43545:SF4">
    <property type="entry name" value="IRON-SULFUR PROTEIN"/>
    <property type="match status" value="1"/>
</dbReference>
<feature type="domain" description="4Fe-4S ferredoxin-type" evidence="9">
    <location>
        <begin position="115"/>
        <end position="147"/>
    </location>
</feature>
<dbReference type="EMBL" id="AP028679">
    <property type="protein sequence ID" value="BEQ16152.1"/>
    <property type="molecule type" value="Genomic_DNA"/>
</dbReference>
<sequence>MGNAISRRNFLRGGLAAAAGVAASGVVLPQAVQATSDDQLCTVLDLAKCIGCEACVDSCRETWQDTVPDPVAEFPKPFPSRVPIQDWSKRKDVSDRLTPYNFLYVEHLDFEHKGQAVELHVPRRCMHCVNPPCTNLCPFGAGRVEKNGVVHIDPDVCLGGAKCKQACPWHIPQRQSGVGVYLDILPSYAGNGVMYKCHRCLPLVKEGKQPQCVSVCPEQVQSIGLRPRMLAQAEALARQKATADGASPDNWRDYVYGLSENGGTNTLYVSPVPFQVVGAAIDQAHAEAAPGQGKGKRAAGKQGGKGRKAGFAGRPPMGPVANSMDSAENLTAALILAPLAGLAAGFTRMFGKKPPSDQPPSQPGGES</sequence>
<evidence type="ECO:0000256" key="8">
    <source>
        <dbReference type="SAM" id="MobiDB-lite"/>
    </source>
</evidence>
<dbReference type="GO" id="GO:0051539">
    <property type="term" value="F:4 iron, 4 sulfur cluster binding"/>
    <property type="evidence" value="ECO:0007669"/>
    <property type="project" value="UniProtKB-KW"/>
</dbReference>
<feature type="compositionally biased region" description="Pro residues" evidence="8">
    <location>
        <begin position="356"/>
        <end position="367"/>
    </location>
</feature>
<dbReference type="InterPro" id="IPR006311">
    <property type="entry name" value="TAT_signal"/>
</dbReference>
<dbReference type="Proteomes" id="UP001366166">
    <property type="component" value="Chromosome"/>
</dbReference>
<evidence type="ECO:0000313" key="11">
    <source>
        <dbReference type="Proteomes" id="UP001366166"/>
    </source>
</evidence>
<dbReference type="AlphaFoldDB" id="A0AAU9F4M8"/>
<feature type="compositionally biased region" description="Basic residues" evidence="8">
    <location>
        <begin position="294"/>
        <end position="308"/>
    </location>
</feature>
<dbReference type="Pfam" id="PF13247">
    <property type="entry name" value="Fer4_11"/>
    <property type="match status" value="1"/>
</dbReference>
<dbReference type="InterPro" id="IPR051555">
    <property type="entry name" value="FDH_Electron_Transfer_Unit"/>
</dbReference>
<dbReference type="Gene3D" id="3.30.70.20">
    <property type="match status" value="2"/>
</dbReference>
<gene>
    <name evidence="10" type="ORF">FAK_32180</name>
</gene>
<proteinExistence type="predicted"/>
<keyword evidence="6" id="KW-0408">Iron</keyword>
<dbReference type="PROSITE" id="PS51379">
    <property type="entry name" value="4FE4S_FER_2"/>
    <property type="match status" value="3"/>
</dbReference>
<dbReference type="InterPro" id="IPR019546">
    <property type="entry name" value="TAT_signal_bac_arc"/>
</dbReference>
<name>A0AAU9F4M8_9BACT</name>
<evidence type="ECO:0000256" key="6">
    <source>
        <dbReference type="ARBA" id="ARBA00023004"/>
    </source>
</evidence>
<keyword evidence="5" id="KW-0677">Repeat</keyword>
<dbReference type="GO" id="GO:0046872">
    <property type="term" value="F:metal ion binding"/>
    <property type="evidence" value="ECO:0007669"/>
    <property type="project" value="UniProtKB-KW"/>
</dbReference>
<dbReference type="NCBIfam" id="TIGR01409">
    <property type="entry name" value="TAT_signal_seq"/>
    <property type="match status" value="1"/>
</dbReference>
<protein>
    <recommendedName>
        <fullName evidence="9">4Fe-4S ferredoxin-type domain-containing protein</fullName>
    </recommendedName>
</protein>
<reference evidence="11" key="1">
    <citation type="journal article" date="2023" name="Arch. Microbiol.">
        <title>Desulfoferula mesophilus gen. nov. sp. nov., a mesophilic sulfate-reducing bacterium isolated from a brackish lake sediment.</title>
        <authorList>
            <person name="Watanabe T."/>
            <person name="Yabe T."/>
            <person name="Tsuji J.M."/>
            <person name="Fukui M."/>
        </authorList>
    </citation>
    <scope>NUCLEOTIDE SEQUENCE [LARGE SCALE GENOMIC DNA]</scope>
    <source>
        <strain evidence="11">12FAK</strain>
    </source>
</reference>
<keyword evidence="11" id="KW-1185">Reference proteome</keyword>
<keyword evidence="7" id="KW-0411">Iron-sulfur</keyword>
<evidence type="ECO:0000259" key="9">
    <source>
        <dbReference type="PROSITE" id="PS51379"/>
    </source>
</evidence>
<dbReference type="SUPFAM" id="SSF54862">
    <property type="entry name" value="4Fe-4S ferredoxins"/>
    <property type="match status" value="1"/>
</dbReference>
<feature type="region of interest" description="Disordered" evidence="8">
    <location>
        <begin position="348"/>
        <end position="367"/>
    </location>
</feature>
<feature type="region of interest" description="Disordered" evidence="8">
    <location>
        <begin position="286"/>
        <end position="316"/>
    </location>
</feature>
<dbReference type="GO" id="GO:0030313">
    <property type="term" value="C:cell envelope"/>
    <property type="evidence" value="ECO:0007669"/>
    <property type="project" value="UniProtKB-SubCell"/>
</dbReference>
<comment type="subcellular location">
    <subcellularLocation>
        <location evidence="1">Cell envelope</location>
    </subcellularLocation>
</comment>
<dbReference type="PANTHER" id="PTHR43545">
    <property type="entry name" value="FORMATE DEHYDROGENASE, NITRATE-INDUCIBLE, IRON-SULFUR SUBUNIT"/>
    <property type="match status" value="1"/>
</dbReference>
<dbReference type="RefSeq" id="WP_338601588.1">
    <property type="nucleotide sequence ID" value="NZ_AP028679.1"/>
</dbReference>
<evidence type="ECO:0000256" key="1">
    <source>
        <dbReference type="ARBA" id="ARBA00004196"/>
    </source>
</evidence>
<keyword evidence="4" id="KW-0479">Metal-binding</keyword>
<keyword evidence="3" id="KW-0004">4Fe-4S</keyword>
<organism evidence="10 11">
    <name type="scientific">Desulfoferula mesophila</name>
    <dbReference type="NCBI Taxonomy" id="3058419"/>
    <lineage>
        <taxon>Bacteria</taxon>
        <taxon>Pseudomonadati</taxon>
        <taxon>Thermodesulfobacteriota</taxon>
        <taxon>Desulfarculia</taxon>
        <taxon>Desulfarculales</taxon>
        <taxon>Desulfarculaceae</taxon>
        <taxon>Desulfoferula</taxon>
    </lineage>
</organism>
<evidence type="ECO:0000256" key="4">
    <source>
        <dbReference type="ARBA" id="ARBA00022723"/>
    </source>
</evidence>
<evidence type="ECO:0000256" key="2">
    <source>
        <dbReference type="ARBA" id="ARBA00011771"/>
    </source>
</evidence>
<comment type="subunit">
    <text evidence="2">Heterodimer of a large and a small subunit.</text>
</comment>
<feature type="domain" description="4Fe-4S ferredoxin-type" evidence="9">
    <location>
        <begin position="40"/>
        <end position="69"/>
    </location>
</feature>
<evidence type="ECO:0000313" key="10">
    <source>
        <dbReference type="EMBL" id="BEQ16152.1"/>
    </source>
</evidence>
<feature type="domain" description="4Fe-4S ferredoxin-type" evidence="9">
    <location>
        <begin position="148"/>
        <end position="177"/>
    </location>
</feature>